<dbReference type="Pfam" id="PF01596">
    <property type="entry name" value="Methyltransf_3"/>
    <property type="match status" value="1"/>
</dbReference>
<dbReference type="Gene3D" id="3.40.50.150">
    <property type="entry name" value="Vaccinia Virus protein VP39"/>
    <property type="match status" value="1"/>
</dbReference>
<keyword evidence="5" id="KW-0128">Catecholamine metabolism</keyword>
<evidence type="ECO:0000256" key="2">
    <source>
        <dbReference type="ARBA" id="ARBA00022603"/>
    </source>
</evidence>
<dbReference type="PANTHER" id="PTHR43836:SF2">
    <property type="entry name" value="CATECHOL O-METHYLTRANSFERASE 1-RELATED"/>
    <property type="match status" value="1"/>
</dbReference>
<keyword evidence="8" id="KW-1185">Reference proteome</keyword>
<comment type="similarity">
    <text evidence="6">Belongs to the class I-like SAM-binding methyltransferase superfamily. Cation-dependent O-methyltransferase family.</text>
</comment>
<keyword evidence="2" id="KW-0489">Methyltransferase</keyword>
<protein>
    <recommendedName>
        <fullName evidence="1">catechol O-methyltransferase</fullName>
        <ecNumber evidence="1">2.1.1.6</ecNumber>
    </recommendedName>
</protein>
<name>A0A9W9KS60_9EURO</name>
<sequence>MSNKQHGPAPTKWALDGREQDLIHYIYGRPDIKDIKGQPSKVLSAIDDYHRKFNMLMNIGSAKGQHIVNVINERKPSTMIELGVYVGYSAILFGNAVRSQGGKQYFGIEKNPEMAAVANQLVELAGLRDIVRILVGSSDEVLKELVQDKVINQIELIFLDHWQERYLPDMWLLEELNLLKPNVSVVIADNIIMPGAPEYRRWVEATTAQKRQIVTSDGSGALSPNPDLGYETILTKFDTDFGPDAVTITRVVGEDKA</sequence>
<evidence type="ECO:0000313" key="8">
    <source>
        <dbReference type="Proteomes" id="UP001149165"/>
    </source>
</evidence>
<proteinExistence type="inferred from homology"/>
<dbReference type="CDD" id="cd02440">
    <property type="entry name" value="AdoMet_MTases"/>
    <property type="match status" value="1"/>
</dbReference>
<dbReference type="PANTHER" id="PTHR43836">
    <property type="entry name" value="CATECHOL O-METHYLTRANSFERASE 1-RELATED"/>
    <property type="match status" value="1"/>
</dbReference>
<keyword evidence="3" id="KW-0808">Transferase</keyword>
<evidence type="ECO:0000256" key="3">
    <source>
        <dbReference type="ARBA" id="ARBA00022679"/>
    </source>
</evidence>
<evidence type="ECO:0000256" key="4">
    <source>
        <dbReference type="ARBA" id="ARBA00022691"/>
    </source>
</evidence>
<reference evidence="7" key="1">
    <citation type="submission" date="2022-11" db="EMBL/GenBank/DDBJ databases">
        <authorList>
            <person name="Petersen C."/>
        </authorList>
    </citation>
    <scope>NUCLEOTIDE SEQUENCE</scope>
    <source>
        <strain evidence="7">IBT 30069</strain>
    </source>
</reference>
<dbReference type="EMBL" id="JAPQKH010000001">
    <property type="protein sequence ID" value="KAJ5115951.1"/>
    <property type="molecule type" value="Genomic_DNA"/>
</dbReference>
<dbReference type="InterPro" id="IPR002935">
    <property type="entry name" value="SAM_O-MeTrfase"/>
</dbReference>
<evidence type="ECO:0000256" key="6">
    <source>
        <dbReference type="ARBA" id="ARBA00023453"/>
    </source>
</evidence>
<evidence type="ECO:0000256" key="1">
    <source>
        <dbReference type="ARBA" id="ARBA00012880"/>
    </source>
</evidence>
<evidence type="ECO:0000313" key="7">
    <source>
        <dbReference type="EMBL" id="KAJ5115951.1"/>
    </source>
</evidence>
<dbReference type="OrthoDB" id="186626at2759"/>
<dbReference type="GO" id="GO:0032259">
    <property type="term" value="P:methylation"/>
    <property type="evidence" value="ECO:0007669"/>
    <property type="project" value="UniProtKB-KW"/>
</dbReference>
<dbReference type="GO" id="GO:0008171">
    <property type="term" value="F:O-methyltransferase activity"/>
    <property type="evidence" value="ECO:0007669"/>
    <property type="project" value="InterPro"/>
</dbReference>
<gene>
    <name evidence="7" type="ORF">N7456_000299</name>
</gene>
<dbReference type="Proteomes" id="UP001149165">
    <property type="component" value="Unassembled WGS sequence"/>
</dbReference>
<dbReference type="InterPro" id="IPR029063">
    <property type="entry name" value="SAM-dependent_MTases_sf"/>
</dbReference>
<dbReference type="GO" id="GO:0006584">
    <property type="term" value="P:catecholamine metabolic process"/>
    <property type="evidence" value="ECO:0007669"/>
    <property type="project" value="UniProtKB-KW"/>
</dbReference>
<accession>A0A9W9KS60</accession>
<reference evidence="7" key="2">
    <citation type="journal article" date="2023" name="IMA Fungus">
        <title>Comparative genomic study of the Penicillium genus elucidates a diverse pangenome and 15 lateral gene transfer events.</title>
        <authorList>
            <person name="Petersen C."/>
            <person name="Sorensen T."/>
            <person name="Nielsen M.R."/>
            <person name="Sondergaard T.E."/>
            <person name="Sorensen J.L."/>
            <person name="Fitzpatrick D.A."/>
            <person name="Frisvad J.C."/>
            <person name="Nielsen K.L."/>
        </authorList>
    </citation>
    <scope>NUCLEOTIDE SEQUENCE</scope>
    <source>
        <strain evidence="7">IBT 30069</strain>
    </source>
</reference>
<dbReference type="AlphaFoldDB" id="A0A9W9KS60"/>
<organism evidence="7 8">
    <name type="scientific">Penicillium angulare</name>
    <dbReference type="NCBI Taxonomy" id="116970"/>
    <lineage>
        <taxon>Eukaryota</taxon>
        <taxon>Fungi</taxon>
        <taxon>Dikarya</taxon>
        <taxon>Ascomycota</taxon>
        <taxon>Pezizomycotina</taxon>
        <taxon>Eurotiomycetes</taxon>
        <taxon>Eurotiomycetidae</taxon>
        <taxon>Eurotiales</taxon>
        <taxon>Aspergillaceae</taxon>
        <taxon>Penicillium</taxon>
    </lineage>
</organism>
<comment type="caution">
    <text evidence="7">The sequence shown here is derived from an EMBL/GenBank/DDBJ whole genome shotgun (WGS) entry which is preliminary data.</text>
</comment>
<dbReference type="SUPFAM" id="SSF53335">
    <property type="entry name" value="S-adenosyl-L-methionine-dependent methyltransferases"/>
    <property type="match status" value="1"/>
</dbReference>
<keyword evidence="4" id="KW-0949">S-adenosyl-L-methionine</keyword>
<dbReference type="PROSITE" id="PS51682">
    <property type="entry name" value="SAM_OMT_I"/>
    <property type="match status" value="1"/>
</dbReference>
<dbReference type="EC" id="2.1.1.6" evidence="1"/>
<evidence type="ECO:0000256" key="5">
    <source>
        <dbReference type="ARBA" id="ARBA00022939"/>
    </source>
</evidence>